<evidence type="ECO:0000313" key="2">
    <source>
        <dbReference type="EMBL" id="SUP81767.1"/>
    </source>
</evidence>
<protein>
    <recommendedName>
        <fullName evidence="4">Lipoprotein</fullName>
    </recommendedName>
</protein>
<dbReference type="AlphaFoldDB" id="A0A380Q782"/>
<gene>
    <name evidence="2" type="ORF">NCTC8580_01765</name>
</gene>
<name>A0A380Q782_YERPU</name>
<feature type="chain" id="PRO_5016895882" description="Lipoprotein" evidence="1">
    <location>
        <begin position="23"/>
        <end position="127"/>
    </location>
</feature>
<accession>A0A380Q782</accession>
<evidence type="ECO:0000256" key="1">
    <source>
        <dbReference type="SAM" id="SignalP"/>
    </source>
</evidence>
<reference evidence="2 3" key="1">
    <citation type="submission" date="2018-06" db="EMBL/GenBank/DDBJ databases">
        <authorList>
            <consortium name="Pathogen Informatics"/>
            <person name="Doyle S."/>
        </authorList>
    </citation>
    <scope>NUCLEOTIDE SEQUENCE [LARGE SCALE GENOMIC DNA]</scope>
    <source>
        <strain evidence="2 3">NCTC8580</strain>
    </source>
</reference>
<evidence type="ECO:0008006" key="4">
    <source>
        <dbReference type="Google" id="ProtNLM"/>
    </source>
</evidence>
<feature type="signal peptide" evidence="1">
    <location>
        <begin position="1"/>
        <end position="22"/>
    </location>
</feature>
<dbReference type="EMBL" id="UHJC01000001">
    <property type="protein sequence ID" value="SUP81767.1"/>
    <property type="molecule type" value="Genomic_DNA"/>
</dbReference>
<organism evidence="2 3">
    <name type="scientific">Yersinia pseudotuberculosis</name>
    <dbReference type="NCBI Taxonomy" id="633"/>
    <lineage>
        <taxon>Bacteria</taxon>
        <taxon>Pseudomonadati</taxon>
        <taxon>Pseudomonadota</taxon>
        <taxon>Gammaproteobacteria</taxon>
        <taxon>Enterobacterales</taxon>
        <taxon>Yersiniaceae</taxon>
        <taxon>Yersinia</taxon>
    </lineage>
</organism>
<dbReference type="PROSITE" id="PS51257">
    <property type="entry name" value="PROKAR_LIPOPROTEIN"/>
    <property type="match status" value="1"/>
</dbReference>
<sequence>MNLTKWKLTLPFFVLFLASCNASPLHSVQGCPDIQGSYKLEKDADFYIQKQTSGEYLALVMSEQQSPEFLPVTIPPKQALKDENYSECTVMIKGLGLLMPSDKNAKYGVSAGVIPRKTGVFISRIFS</sequence>
<evidence type="ECO:0000313" key="3">
    <source>
        <dbReference type="Proteomes" id="UP000255087"/>
    </source>
</evidence>
<keyword evidence="1" id="KW-0732">Signal</keyword>
<proteinExistence type="predicted"/>
<dbReference type="RefSeq" id="WP_115115304.1">
    <property type="nucleotide sequence ID" value="NZ_UHJC01000001.1"/>
</dbReference>
<dbReference type="Proteomes" id="UP000255087">
    <property type="component" value="Unassembled WGS sequence"/>
</dbReference>